<proteinExistence type="predicted"/>
<keyword evidence="2" id="KW-1133">Transmembrane helix</keyword>
<feature type="transmembrane region" description="Helical" evidence="2">
    <location>
        <begin position="348"/>
        <end position="365"/>
    </location>
</feature>
<comment type="caution">
    <text evidence="3">The sequence shown here is derived from an EMBL/GenBank/DDBJ whole genome shotgun (WGS) entry which is preliminary data.</text>
</comment>
<feature type="transmembrane region" description="Helical" evidence="2">
    <location>
        <begin position="371"/>
        <end position="392"/>
    </location>
</feature>
<dbReference type="EMBL" id="PVQB02000434">
    <property type="protein sequence ID" value="KAF4337211.1"/>
    <property type="molecule type" value="Genomic_DNA"/>
</dbReference>
<dbReference type="OrthoDB" id="5412502at2759"/>
<sequence>MGPNEPETPTQPHLCTAEVHIKADPALSFDPTSSVTLSPSFPVGRDDGGQWRLDIVALLAVTGEAFIHEHSQAITSSALCMLPRIMPAPQALMQPWRPVSLPSETAKVTGVYSGLVMDSLGFFANIIHPLDLLPPFAFRVIEIKRNDHRLYDSPIPLEKIPGSAAARTERATTNPGPNHRNGNAMNSGDDAETGTNGVFRRRATIQERVSDFITNAPDVKDPSERPSAKYRARFKSQASLYSPLNLLAIFSFFLTVGLVVAAIVLHDGTALLGIILISMASSIIGAAAWWKPALLPRRNSNRTPPGDVIIRNREGVLVLIKCTEEIARELYSGVEECLYYTSGRAYRIYMILGAIIIMPAVILFGNCTFTMQLLVGIAYMLLNVLYWALGLLPRSLYWDLSRYKWNDITPPDAAGCETGDDDSGIASYTRTLWYAIRETKSTEWARRTGAVPGTREWNKWLSEAEAAAVREERNWRAVARKNDIMKEERNYWD</sequence>
<dbReference type="AlphaFoldDB" id="A0A9P5DU15"/>
<name>A0A9P5DU15_9HYPO</name>
<feature type="region of interest" description="Disordered" evidence="1">
    <location>
        <begin position="163"/>
        <end position="197"/>
    </location>
</feature>
<reference evidence="3" key="2">
    <citation type="submission" date="2020-02" db="EMBL/GenBank/DDBJ databases">
        <title>Identification and distribution of gene clusters putatively required for synthesis of sphingolipid metabolism inhibitors in phylogenetically diverse species of the filamentous fungus Fusarium.</title>
        <authorList>
            <person name="Kim H.-S."/>
            <person name="Busman M."/>
            <person name="Brown D.W."/>
            <person name="Divon H."/>
            <person name="Uhlig S."/>
            <person name="Proctor R.H."/>
        </authorList>
    </citation>
    <scope>NUCLEOTIDE SEQUENCE</scope>
    <source>
        <strain evidence="3">NRRL 25174</strain>
    </source>
</reference>
<evidence type="ECO:0000256" key="2">
    <source>
        <dbReference type="SAM" id="Phobius"/>
    </source>
</evidence>
<organism evidence="3 4">
    <name type="scientific">Fusarium beomiforme</name>
    <dbReference type="NCBI Taxonomy" id="44412"/>
    <lineage>
        <taxon>Eukaryota</taxon>
        <taxon>Fungi</taxon>
        <taxon>Dikarya</taxon>
        <taxon>Ascomycota</taxon>
        <taxon>Pezizomycotina</taxon>
        <taxon>Sordariomycetes</taxon>
        <taxon>Hypocreomycetidae</taxon>
        <taxon>Hypocreales</taxon>
        <taxon>Nectriaceae</taxon>
        <taxon>Fusarium</taxon>
        <taxon>Fusarium burgessii species complex</taxon>
    </lineage>
</organism>
<keyword evidence="2" id="KW-0812">Transmembrane</keyword>
<accession>A0A9P5DU15</accession>
<keyword evidence="2" id="KW-0472">Membrane</keyword>
<evidence type="ECO:0000256" key="1">
    <source>
        <dbReference type="SAM" id="MobiDB-lite"/>
    </source>
</evidence>
<gene>
    <name evidence="3" type="ORF">FBEOM_8904</name>
</gene>
<evidence type="ECO:0000313" key="4">
    <source>
        <dbReference type="Proteomes" id="UP000730481"/>
    </source>
</evidence>
<reference evidence="3" key="1">
    <citation type="journal article" date="2017" name="Mycologia">
        <title>Fusarium algeriense, sp. nov., a novel toxigenic crown rot pathogen of durum wheat from Algeria is nested in the Fusarium burgessii species complex.</title>
        <authorList>
            <person name="Laraba I."/>
            <person name="Keddad A."/>
            <person name="Boureghda H."/>
            <person name="Abdallah N."/>
            <person name="Vaughan M.M."/>
            <person name="Proctor R.H."/>
            <person name="Busman M."/>
            <person name="O'Donnell K."/>
        </authorList>
    </citation>
    <scope>NUCLEOTIDE SEQUENCE</scope>
    <source>
        <strain evidence="3">NRRL 25174</strain>
    </source>
</reference>
<feature type="transmembrane region" description="Helical" evidence="2">
    <location>
        <begin position="270"/>
        <end position="290"/>
    </location>
</feature>
<keyword evidence="4" id="KW-1185">Reference proteome</keyword>
<feature type="transmembrane region" description="Helical" evidence="2">
    <location>
        <begin position="240"/>
        <end position="264"/>
    </location>
</feature>
<protein>
    <submittedName>
        <fullName evidence="3">Uncharacterized protein</fullName>
    </submittedName>
</protein>
<dbReference type="Proteomes" id="UP000730481">
    <property type="component" value="Unassembled WGS sequence"/>
</dbReference>
<evidence type="ECO:0000313" key="3">
    <source>
        <dbReference type="EMBL" id="KAF4337211.1"/>
    </source>
</evidence>
<feature type="compositionally biased region" description="Polar residues" evidence="1">
    <location>
        <begin position="171"/>
        <end position="186"/>
    </location>
</feature>